<evidence type="ECO:0000256" key="3">
    <source>
        <dbReference type="ARBA" id="ARBA00022475"/>
    </source>
</evidence>
<dbReference type="AlphaFoldDB" id="A0A023D7Z1"/>
<comment type="similarity">
    <text evidence="2">Belongs to the complex I 20 kDa subunit family.</text>
</comment>
<accession>A0A023D7Z1</accession>
<dbReference type="RefSeq" id="WP_052512043.1">
    <property type="nucleotide sequence ID" value="NZ_BAND01000085.1"/>
</dbReference>
<keyword evidence="6" id="KW-0408">Iron</keyword>
<dbReference type="Gene3D" id="3.40.50.12280">
    <property type="match status" value="1"/>
</dbReference>
<dbReference type="PANTHER" id="PTHR42989">
    <property type="entry name" value="HYDROGENASE-4 COMPONENT I"/>
    <property type="match status" value="1"/>
</dbReference>
<evidence type="ECO:0000313" key="10">
    <source>
        <dbReference type="EMBL" id="GAJ29916.1"/>
    </source>
</evidence>
<evidence type="ECO:0000256" key="7">
    <source>
        <dbReference type="ARBA" id="ARBA00023014"/>
    </source>
</evidence>
<keyword evidence="10" id="KW-0830">Ubiquinone</keyword>
<organism evidence="10 11">
    <name type="scientific">Acidomonas methanolica NBRC 104435</name>
    <dbReference type="NCBI Taxonomy" id="1231351"/>
    <lineage>
        <taxon>Bacteria</taxon>
        <taxon>Pseudomonadati</taxon>
        <taxon>Pseudomonadota</taxon>
        <taxon>Alphaproteobacteria</taxon>
        <taxon>Acetobacterales</taxon>
        <taxon>Acetobacteraceae</taxon>
        <taxon>Acidomonas</taxon>
    </lineage>
</organism>
<name>A0A023D7Z1_ACIMT</name>
<evidence type="ECO:0000256" key="5">
    <source>
        <dbReference type="ARBA" id="ARBA00022723"/>
    </source>
</evidence>
<evidence type="ECO:0000256" key="4">
    <source>
        <dbReference type="ARBA" id="ARBA00022485"/>
    </source>
</evidence>
<feature type="domain" description="NADH:ubiquinone oxidoreductase-like 20kDa subunit" evidence="9">
    <location>
        <begin position="41"/>
        <end position="156"/>
    </location>
</feature>
<proteinExistence type="inferred from homology"/>
<dbReference type="PANTHER" id="PTHR42989:SF1">
    <property type="entry name" value="FORMATE HYDROGENLYASE SUBUNIT 7-RELATED"/>
    <property type="match status" value="1"/>
</dbReference>
<dbReference type="EMBL" id="BAND01000085">
    <property type="protein sequence ID" value="GAJ29916.1"/>
    <property type="molecule type" value="Genomic_DNA"/>
</dbReference>
<keyword evidence="11" id="KW-1185">Reference proteome</keyword>
<comment type="caution">
    <text evidence="10">The sequence shown here is derived from an EMBL/GenBank/DDBJ whole genome shotgun (WGS) entry which is preliminary data.</text>
</comment>
<dbReference type="OrthoDB" id="9786737at2"/>
<sequence>MSILRLLLDAAVWSPRRQDTGRQNKGRSRGLSLFVLQAGGCDGCASEFDTLRYGVFGGEGDAIRFVDTPCDADLLLVTGCLTRPMVAWVHEIWQAMPNPKGLALVGACALGEWPFLSDYAVNGGSAEDAFDGMIRCDMSLRGCPPAPEEILHALRRLAAGQVVS</sequence>
<comment type="cofactor">
    <cofactor evidence="1">
        <name>[4Fe-4S] cluster</name>
        <dbReference type="ChEBI" id="CHEBI:49883"/>
    </cofactor>
</comment>
<gene>
    <name evidence="10" type="ORF">Amme_085_044</name>
</gene>
<dbReference type="InterPro" id="IPR006137">
    <property type="entry name" value="NADH_UbQ_OxRdtase-like_20kDa"/>
</dbReference>
<evidence type="ECO:0000259" key="9">
    <source>
        <dbReference type="Pfam" id="PF01058"/>
    </source>
</evidence>
<keyword evidence="5" id="KW-0479">Metal-binding</keyword>
<dbReference type="GO" id="GO:0051539">
    <property type="term" value="F:4 iron, 4 sulfur cluster binding"/>
    <property type="evidence" value="ECO:0007669"/>
    <property type="project" value="UniProtKB-KW"/>
</dbReference>
<dbReference type="InterPro" id="IPR052375">
    <property type="entry name" value="Complex_I_20kDa-like"/>
</dbReference>
<evidence type="ECO:0000256" key="1">
    <source>
        <dbReference type="ARBA" id="ARBA00001966"/>
    </source>
</evidence>
<evidence type="ECO:0000256" key="2">
    <source>
        <dbReference type="ARBA" id="ARBA00009173"/>
    </source>
</evidence>
<dbReference type="Pfam" id="PF01058">
    <property type="entry name" value="Oxidored_q6"/>
    <property type="match status" value="1"/>
</dbReference>
<evidence type="ECO:0000313" key="11">
    <source>
        <dbReference type="Proteomes" id="UP000019760"/>
    </source>
</evidence>
<reference evidence="10 11" key="2">
    <citation type="journal article" date="2014" name="FEMS Microbiol. Lett.">
        <title>Draft genomic DNA sequence of the facultatively methylotrophic bacterium Acidomonas methanolica type strain MB58.</title>
        <authorList>
            <person name="Higashiura N."/>
            <person name="Hadano H."/>
            <person name="Hirakawa H."/>
            <person name="Matsutani M."/>
            <person name="Takabe S."/>
            <person name="Matsushita K."/>
            <person name="Azuma Y."/>
        </authorList>
    </citation>
    <scope>NUCLEOTIDE SEQUENCE [LARGE SCALE GENOMIC DNA]</scope>
    <source>
        <strain evidence="10 11">MB58</strain>
    </source>
</reference>
<keyword evidence="8" id="KW-0472">Membrane</keyword>
<keyword evidence="4" id="KW-0004">4Fe-4S</keyword>
<evidence type="ECO:0000256" key="6">
    <source>
        <dbReference type="ARBA" id="ARBA00023004"/>
    </source>
</evidence>
<dbReference type="SUPFAM" id="SSF56770">
    <property type="entry name" value="HydA/Nqo6-like"/>
    <property type="match status" value="1"/>
</dbReference>
<reference evidence="11" key="1">
    <citation type="journal article" date="2014" name="FEMS Microbiol. Lett.">
        <title>Draft Genomic DNA Sequence of the Facultatively Methylotrophic Bacterium Acidomonas methanolica type strain MB58.</title>
        <authorList>
            <person name="Higashiura N."/>
            <person name="Hadano H."/>
            <person name="Hirakawa H."/>
            <person name="Matsutani M."/>
            <person name="Takabe S."/>
            <person name="Matsushita K."/>
            <person name="Azuma Y."/>
        </authorList>
    </citation>
    <scope>NUCLEOTIDE SEQUENCE [LARGE SCALE GENOMIC DNA]</scope>
    <source>
        <strain evidence="11">MB58</strain>
    </source>
</reference>
<dbReference type="Proteomes" id="UP000019760">
    <property type="component" value="Unassembled WGS sequence"/>
</dbReference>
<keyword evidence="3" id="KW-1003">Cell membrane</keyword>
<dbReference type="GO" id="GO:0046872">
    <property type="term" value="F:metal ion binding"/>
    <property type="evidence" value="ECO:0007669"/>
    <property type="project" value="UniProtKB-KW"/>
</dbReference>
<evidence type="ECO:0000256" key="8">
    <source>
        <dbReference type="ARBA" id="ARBA00023136"/>
    </source>
</evidence>
<protein>
    <submittedName>
        <fullName evidence="10">NADH-ubiquinone oxidoreductase 20 kDa subunit</fullName>
    </submittedName>
</protein>
<keyword evidence="7" id="KW-0411">Iron-sulfur</keyword>